<name>A0A366MCW6_9EURY</name>
<feature type="transmembrane region" description="Helical" evidence="6">
    <location>
        <begin position="57"/>
        <end position="77"/>
    </location>
</feature>
<keyword evidence="3 6" id="KW-0812">Transmembrane</keyword>
<dbReference type="AlphaFoldDB" id="A0A366MCW6"/>
<dbReference type="CDD" id="cd17321">
    <property type="entry name" value="MFS_MMR_MDR_like"/>
    <property type="match status" value="1"/>
</dbReference>
<dbReference type="PROSITE" id="PS50850">
    <property type="entry name" value="MFS"/>
    <property type="match status" value="1"/>
</dbReference>
<dbReference type="GO" id="GO:0016020">
    <property type="term" value="C:membrane"/>
    <property type="evidence" value="ECO:0007669"/>
    <property type="project" value="UniProtKB-SubCell"/>
</dbReference>
<feature type="domain" description="Major facilitator superfamily (MFS) profile" evidence="7">
    <location>
        <begin position="23"/>
        <end position="469"/>
    </location>
</feature>
<feature type="transmembrane region" description="Helical" evidence="6">
    <location>
        <begin position="307"/>
        <end position="325"/>
    </location>
</feature>
<feature type="transmembrane region" description="Helical" evidence="6">
    <location>
        <begin position="148"/>
        <end position="169"/>
    </location>
</feature>
<evidence type="ECO:0000313" key="8">
    <source>
        <dbReference type="EMBL" id="RBQ23673.1"/>
    </source>
</evidence>
<protein>
    <submittedName>
        <fullName evidence="8">Putative multidrug resistance protein MdtD</fullName>
    </submittedName>
</protein>
<evidence type="ECO:0000256" key="1">
    <source>
        <dbReference type="ARBA" id="ARBA00004141"/>
    </source>
</evidence>
<dbReference type="InterPro" id="IPR011701">
    <property type="entry name" value="MFS"/>
</dbReference>
<accession>A0A366MCW6</accession>
<feature type="transmembrane region" description="Helical" evidence="6">
    <location>
        <begin position="445"/>
        <end position="465"/>
    </location>
</feature>
<gene>
    <name evidence="8" type="primary">mdtD_1</name>
    <name evidence="8" type="ORF">ALNOE001_07280</name>
</gene>
<feature type="transmembrane region" description="Helical" evidence="6">
    <location>
        <begin position="362"/>
        <end position="379"/>
    </location>
</feature>
<organism evidence="8 9">
    <name type="scientific">Candidatus Methanobinarius endosymbioticus</name>
    <dbReference type="NCBI Taxonomy" id="2006182"/>
    <lineage>
        <taxon>Archaea</taxon>
        <taxon>Methanobacteriati</taxon>
        <taxon>Methanobacteriota</taxon>
        <taxon>Methanomada group</taxon>
        <taxon>Methanobacteria</taxon>
        <taxon>Methanobacteriales</taxon>
        <taxon>Methanobacteriaceae</taxon>
        <taxon>Candidatus Methanobinarius</taxon>
    </lineage>
</organism>
<feature type="transmembrane region" description="Helical" evidence="6">
    <location>
        <begin position="209"/>
        <end position="228"/>
    </location>
</feature>
<evidence type="ECO:0000256" key="5">
    <source>
        <dbReference type="ARBA" id="ARBA00023136"/>
    </source>
</evidence>
<dbReference type="Gene3D" id="1.20.1250.20">
    <property type="entry name" value="MFS general substrate transporter like domains"/>
    <property type="match status" value="1"/>
</dbReference>
<comment type="subcellular location">
    <subcellularLocation>
        <location evidence="1">Membrane</location>
        <topology evidence="1">Multi-pass membrane protein</topology>
    </subcellularLocation>
</comment>
<evidence type="ECO:0000256" key="2">
    <source>
        <dbReference type="ARBA" id="ARBA00022448"/>
    </source>
</evidence>
<sequence length="473" mass="51096">MDTNNINNADNNILKKTSSKNLIIFLASFTSFITAFSTSAIAVALPAIATEFAIDAILQNWLATSFLLAVATFSVPFGKLSEKYGLKKFFIMGMIIFILGSIGVSLSFSAYSVIFFRVIQGIAGALLNVAGFAMITEALSPNERGKGIGINVSCVYIGLTLAPVLGGILTQNFGWPSIFYIIIPLLFIPLIITILKVKEEWITGHKDPFDFIGTIIYFIGILLFMYGFTILNELNGIILTVLGLILLIGFAIWELRQKFPVFEVKLFKNSKFSSSSLAALISYLATFIVTYILNYHLQYIEGMDPQVTGIILIVTPALMAIIAPFSGKLSDKIDPQILSAIGMGFVAVAIFILTFLEKGTPLYVIVIAMILQGIGYGIFSSSNTNSIMGSVPRKFASLASATVSTVRVIGQTMSLGMLTVIFAVVMGSVPIIPKYFPLLTQSSQIACIISVVLCVIAVIASLVGLKSNVKVNI</sequence>
<dbReference type="GO" id="GO:0022857">
    <property type="term" value="F:transmembrane transporter activity"/>
    <property type="evidence" value="ECO:0007669"/>
    <property type="project" value="InterPro"/>
</dbReference>
<reference evidence="8 9" key="1">
    <citation type="submission" date="2018-06" db="EMBL/GenBank/DDBJ databases">
        <title>Genomic insight into two independent archaeal endosymbiosis events.</title>
        <authorList>
            <person name="Lind A.E."/>
            <person name="Lewis W.H."/>
            <person name="Spang A."/>
            <person name="Guy L."/>
            <person name="Embley M.T."/>
            <person name="Ettema T.J.G."/>
        </authorList>
    </citation>
    <scope>NUCLEOTIDE SEQUENCE [LARGE SCALE GENOMIC DNA]</scope>
    <source>
        <strain evidence="8">NOE</strain>
    </source>
</reference>
<feature type="transmembrane region" description="Helical" evidence="6">
    <location>
        <begin position="114"/>
        <end position="136"/>
    </location>
</feature>
<comment type="caution">
    <text evidence="8">The sequence shown here is derived from an EMBL/GenBank/DDBJ whole genome shotgun (WGS) entry which is preliminary data.</text>
</comment>
<feature type="transmembrane region" description="Helical" evidence="6">
    <location>
        <begin position="89"/>
        <end position="108"/>
    </location>
</feature>
<evidence type="ECO:0000256" key="6">
    <source>
        <dbReference type="SAM" id="Phobius"/>
    </source>
</evidence>
<keyword evidence="4 6" id="KW-1133">Transmembrane helix</keyword>
<dbReference type="PANTHER" id="PTHR42718:SF9">
    <property type="entry name" value="MAJOR FACILITATOR SUPERFAMILY MULTIDRUG TRANSPORTER MFSC"/>
    <property type="match status" value="1"/>
</dbReference>
<keyword evidence="2" id="KW-0813">Transport</keyword>
<dbReference type="EMBL" id="NIZT01000020">
    <property type="protein sequence ID" value="RBQ23673.1"/>
    <property type="molecule type" value="Genomic_DNA"/>
</dbReference>
<dbReference type="Pfam" id="PF07690">
    <property type="entry name" value="MFS_1"/>
    <property type="match status" value="1"/>
</dbReference>
<keyword evidence="5 6" id="KW-0472">Membrane</keyword>
<dbReference type="PANTHER" id="PTHR42718">
    <property type="entry name" value="MAJOR FACILITATOR SUPERFAMILY MULTIDRUG TRANSPORTER MFSC"/>
    <property type="match status" value="1"/>
</dbReference>
<evidence type="ECO:0000313" key="9">
    <source>
        <dbReference type="Proteomes" id="UP000253099"/>
    </source>
</evidence>
<proteinExistence type="predicted"/>
<dbReference type="InterPro" id="IPR020846">
    <property type="entry name" value="MFS_dom"/>
</dbReference>
<feature type="transmembrane region" description="Helical" evidence="6">
    <location>
        <begin position="276"/>
        <end position="295"/>
    </location>
</feature>
<feature type="transmembrane region" description="Helical" evidence="6">
    <location>
        <begin position="22"/>
        <end position="45"/>
    </location>
</feature>
<evidence type="ECO:0000259" key="7">
    <source>
        <dbReference type="PROSITE" id="PS50850"/>
    </source>
</evidence>
<feature type="transmembrane region" description="Helical" evidence="6">
    <location>
        <begin position="415"/>
        <end position="433"/>
    </location>
</feature>
<dbReference type="Proteomes" id="UP000253099">
    <property type="component" value="Unassembled WGS sequence"/>
</dbReference>
<dbReference type="PRINTS" id="PR01036">
    <property type="entry name" value="TCRTETB"/>
</dbReference>
<dbReference type="Gene3D" id="1.20.1720.10">
    <property type="entry name" value="Multidrug resistance protein D"/>
    <property type="match status" value="1"/>
</dbReference>
<feature type="transmembrane region" description="Helical" evidence="6">
    <location>
        <begin position="337"/>
        <end position="356"/>
    </location>
</feature>
<keyword evidence="9" id="KW-1185">Reference proteome</keyword>
<evidence type="ECO:0000256" key="3">
    <source>
        <dbReference type="ARBA" id="ARBA00022692"/>
    </source>
</evidence>
<dbReference type="InterPro" id="IPR036259">
    <property type="entry name" value="MFS_trans_sf"/>
</dbReference>
<evidence type="ECO:0000256" key="4">
    <source>
        <dbReference type="ARBA" id="ARBA00022989"/>
    </source>
</evidence>
<feature type="transmembrane region" description="Helical" evidence="6">
    <location>
        <begin position="234"/>
        <end position="255"/>
    </location>
</feature>
<dbReference type="SUPFAM" id="SSF103473">
    <property type="entry name" value="MFS general substrate transporter"/>
    <property type="match status" value="1"/>
</dbReference>
<feature type="transmembrane region" description="Helical" evidence="6">
    <location>
        <begin position="175"/>
        <end position="197"/>
    </location>
</feature>